<keyword evidence="3" id="KW-1185">Reference proteome</keyword>
<dbReference type="CDD" id="cd07821">
    <property type="entry name" value="PYR_PYL_RCAR_like"/>
    <property type="match status" value="1"/>
</dbReference>
<feature type="signal peptide" evidence="1">
    <location>
        <begin position="1"/>
        <end position="20"/>
    </location>
</feature>
<dbReference type="STRING" id="89524.SAMN05444370_12236"/>
<evidence type="ECO:0000256" key="1">
    <source>
        <dbReference type="SAM" id="SignalP"/>
    </source>
</evidence>
<keyword evidence="1" id="KW-0732">Signal</keyword>
<dbReference type="Pfam" id="PF10604">
    <property type="entry name" value="Polyketide_cyc2"/>
    <property type="match status" value="1"/>
</dbReference>
<evidence type="ECO:0000313" key="3">
    <source>
        <dbReference type="Proteomes" id="UP000198703"/>
    </source>
</evidence>
<proteinExistence type="predicted"/>
<dbReference type="InterPro" id="IPR019587">
    <property type="entry name" value="Polyketide_cyclase/dehydratase"/>
</dbReference>
<evidence type="ECO:0000313" key="2">
    <source>
        <dbReference type="EMBL" id="SEA96665.1"/>
    </source>
</evidence>
<feature type="chain" id="PRO_5011616164" evidence="1">
    <location>
        <begin position="21"/>
        <end position="176"/>
    </location>
</feature>
<dbReference type="SUPFAM" id="SSF55961">
    <property type="entry name" value="Bet v1-like"/>
    <property type="match status" value="1"/>
</dbReference>
<dbReference type="RefSeq" id="WP_175479010.1">
    <property type="nucleotide sequence ID" value="NZ_FNQM01000022.1"/>
</dbReference>
<dbReference type="InterPro" id="IPR023393">
    <property type="entry name" value="START-like_dom_sf"/>
</dbReference>
<dbReference type="Gene3D" id="3.30.530.20">
    <property type="match status" value="1"/>
</dbReference>
<sequence>MIRSLLAAALVALAAAPAAAHGPTPQRMRMEAAIAAEPDRVWPLIAQLAAIGVWHPALADVVVTGGPGRGALRTLTFAAGGAVVEGVDDLDDASRTLRWRLKEPDPAAFPASFYSSDIKVEPAPEGSLVTWSSNFYRADTGNYPDETQDDAAAVAAMEAFVTEGLAGLKTLAESLD</sequence>
<name>A0A1H4FHA6_9RHOB</name>
<dbReference type="Proteomes" id="UP000198703">
    <property type="component" value="Unassembled WGS sequence"/>
</dbReference>
<dbReference type="EMBL" id="FNQM01000022">
    <property type="protein sequence ID" value="SEA96665.1"/>
    <property type="molecule type" value="Genomic_DNA"/>
</dbReference>
<dbReference type="PANTHER" id="PTHR39332">
    <property type="entry name" value="BLL4707 PROTEIN"/>
    <property type="match status" value="1"/>
</dbReference>
<organism evidence="2 3">
    <name type="scientific">Rubrimonas cliftonensis</name>
    <dbReference type="NCBI Taxonomy" id="89524"/>
    <lineage>
        <taxon>Bacteria</taxon>
        <taxon>Pseudomonadati</taxon>
        <taxon>Pseudomonadota</taxon>
        <taxon>Alphaproteobacteria</taxon>
        <taxon>Rhodobacterales</taxon>
        <taxon>Paracoccaceae</taxon>
        <taxon>Rubrimonas</taxon>
    </lineage>
</organism>
<gene>
    <name evidence="2" type="ORF">SAMN05444370_12236</name>
</gene>
<dbReference type="PANTHER" id="PTHR39332:SF7">
    <property type="entry name" value="SRPBCC FAMILY PROTEIN"/>
    <property type="match status" value="1"/>
</dbReference>
<dbReference type="AlphaFoldDB" id="A0A1H4FHA6"/>
<reference evidence="2 3" key="1">
    <citation type="submission" date="2016-10" db="EMBL/GenBank/DDBJ databases">
        <authorList>
            <person name="de Groot N.N."/>
        </authorList>
    </citation>
    <scope>NUCLEOTIDE SEQUENCE [LARGE SCALE GENOMIC DNA]</scope>
    <source>
        <strain evidence="2 3">DSM 15345</strain>
    </source>
</reference>
<accession>A0A1H4FHA6</accession>
<protein>
    <submittedName>
        <fullName evidence="2">MxaD protein</fullName>
    </submittedName>
</protein>